<dbReference type="Pfam" id="PF14311">
    <property type="entry name" value="DUF4379"/>
    <property type="match status" value="5"/>
</dbReference>
<dbReference type="PANTHER" id="PTHR37317">
    <property type="entry name" value="BLR8090 PROTEIN"/>
    <property type="match status" value="1"/>
</dbReference>
<dbReference type="PANTHER" id="PTHR37317:SF1">
    <property type="entry name" value="ZINC-RIBBON DOMAIN-CONTAINING PROTEIN-RELATED"/>
    <property type="match status" value="1"/>
</dbReference>
<protein>
    <recommendedName>
        <fullName evidence="5">Zinc-ribbon domain-containing protein</fullName>
    </recommendedName>
</protein>
<evidence type="ECO:0000259" key="2">
    <source>
        <dbReference type="Pfam" id="PF14311"/>
    </source>
</evidence>
<dbReference type="OrthoDB" id="3196679at2"/>
<evidence type="ECO:0008006" key="5">
    <source>
        <dbReference type="Google" id="ProtNLM"/>
    </source>
</evidence>
<dbReference type="Gene3D" id="3.40.960.10">
    <property type="entry name" value="VSR Endonuclease"/>
    <property type="match status" value="1"/>
</dbReference>
<feature type="domain" description="Treble clef zinc finger" evidence="2">
    <location>
        <begin position="449"/>
        <end position="502"/>
    </location>
</feature>
<evidence type="ECO:0000313" key="3">
    <source>
        <dbReference type="EMBL" id="ALO66702.1"/>
    </source>
</evidence>
<proteinExistence type="predicted"/>
<gene>
    <name evidence="3" type="ORF">AS189_09585</name>
</gene>
<dbReference type="Pfam" id="PF04480">
    <property type="entry name" value="DUF559"/>
    <property type="match status" value="1"/>
</dbReference>
<evidence type="ECO:0000259" key="1">
    <source>
        <dbReference type="Pfam" id="PF04480"/>
    </source>
</evidence>
<dbReference type="InterPro" id="IPR007569">
    <property type="entry name" value="DUF559"/>
</dbReference>
<evidence type="ECO:0000313" key="4">
    <source>
        <dbReference type="Proteomes" id="UP000059574"/>
    </source>
</evidence>
<dbReference type="EMBL" id="CP013200">
    <property type="protein sequence ID" value="ALO66702.1"/>
    <property type="molecule type" value="Genomic_DNA"/>
</dbReference>
<reference evidence="4" key="1">
    <citation type="submission" date="2015-11" db="EMBL/GenBank/DDBJ databases">
        <authorList>
            <person name="Kumar R."/>
            <person name="Singh D."/>
            <person name="Swarnkar M.K."/>
            <person name="Singh A.K."/>
            <person name="Kumar S."/>
        </authorList>
    </citation>
    <scope>NUCLEOTIDE SEQUENCE [LARGE SCALE GENOMIC DNA]</scope>
    <source>
        <strain evidence="4">ERGS4:06</strain>
    </source>
</reference>
<organism evidence="3 4">
    <name type="scientific">Arthrobacter alpinus</name>
    <dbReference type="NCBI Taxonomy" id="656366"/>
    <lineage>
        <taxon>Bacteria</taxon>
        <taxon>Bacillati</taxon>
        <taxon>Actinomycetota</taxon>
        <taxon>Actinomycetes</taxon>
        <taxon>Micrococcales</taxon>
        <taxon>Micrococcaceae</taxon>
        <taxon>Arthrobacter</taxon>
    </lineage>
</organism>
<feature type="domain" description="Treble clef zinc finger" evidence="2">
    <location>
        <begin position="379"/>
        <end position="434"/>
    </location>
</feature>
<reference evidence="3 4" key="2">
    <citation type="journal article" date="2016" name="J. Biotechnol.">
        <title>Complete genome sequence of Arthrobacter alpinus ERGS4:06, a yellow pigmented bacterium tolerant to cold and radiations isolated from Sikkim Himalaya.</title>
        <authorList>
            <person name="Kumar R."/>
            <person name="Singh D."/>
            <person name="Swarnkar M.K."/>
            <person name="Singh A.K."/>
            <person name="Kumar S."/>
        </authorList>
    </citation>
    <scope>NUCLEOTIDE SEQUENCE [LARGE SCALE GENOMIC DNA]</scope>
    <source>
        <strain evidence="3 4">ERGS4:06</strain>
    </source>
</reference>
<feature type="domain" description="Treble clef zinc finger" evidence="2">
    <location>
        <begin position="18"/>
        <end position="72"/>
    </location>
</feature>
<feature type="domain" description="DUF559" evidence="1">
    <location>
        <begin position="259"/>
        <end position="298"/>
    </location>
</feature>
<dbReference type="Proteomes" id="UP000059574">
    <property type="component" value="Chromosome"/>
</dbReference>
<name>A0A0S2LZ84_9MICC</name>
<dbReference type="AlphaFoldDB" id="A0A0S2LZ84"/>
<dbReference type="InterPro" id="IPR025487">
    <property type="entry name" value="DUF4379"/>
</dbReference>
<sequence>MDMIKRPFVSLCQAFPALAEEWHPNLNGDLTSEQVTGGSKKKVWWLGACGHHWDAVVYSRAAGSGCPYCGNRRVGFGNDLETQFPEVAATWHPTLNGARTPDQVAPRSNSKSWWLGACGHPWEAVVANRTNKIRSGCPYCANQKVGYGNDLATRFPELSREWHPTKNGDVTPSQVTSGARKNVWWTCSSGHEWRAMVFKRSSGAACEKCKLVGLSELEIGLYAELKAVLGEHLAPVQHDCRIATAGGVKVRVDVIVGTIAVEFDGSYWHEGKEDRDQDKTGQLQELGYRVIRVREHPLKALSPQDALVRRAPTGHEVATAALEKMLACCLIEDEAAESARRYIFYGVAVAETEARRIIAALRLREYGELSLAEKYPAVAGEWHPQLNGDLTPANVMAHSGKSAWWLCPVGHAYEAVIGQRTTGDGTGCGRCSGRYVTPATSLAVIRPDLASQWHPTLNGELTPEDVLPHSGVTGWWLCAKGHATQDKVRDRTNGLVCQECPNSRRRAVY</sequence>
<feature type="domain" description="Treble clef zinc finger" evidence="2">
    <location>
        <begin position="158"/>
        <end position="210"/>
    </location>
</feature>
<feature type="domain" description="Treble clef zinc finger" evidence="2">
    <location>
        <begin position="88"/>
        <end position="142"/>
    </location>
</feature>
<accession>A0A0S2LZ84</accession>